<proteinExistence type="predicted"/>
<keyword evidence="1" id="KW-0805">Transcription regulation</keyword>
<accession>A0A0B1S0W2</accession>
<dbReference type="Gene3D" id="1.10.565.10">
    <property type="entry name" value="Retinoid X Receptor"/>
    <property type="match status" value="1"/>
</dbReference>
<keyword evidence="3" id="KW-0675">Receptor</keyword>
<dbReference type="Proteomes" id="UP000053660">
    <property type="component" value="Unassembled WGS sequence"/>
</dbReference>
<dbReference type="AlphaFoldDB" id="A0A0B1S0W2"/>
<organism evidence="4 5">
    <name type="scientific">Oesophagostomum dentatum</name>
    <name type="common">Nodular worm</name>
    <dbReference type="NCBI Taxonomy" id="61180"/>
    <lineage>
        <taxon>Eukaryota</taxon>
        <taxon>Metazoa</taxon>
        <taxon>Ecdysozoa</taxon>
        <taxon>Nematoda</taxon>
        <taxon>Chromadorea</taxon>
        <taxon>Rhabditida</taxon>
        <taxon>Rhabditina</taxon>
        <taxon>Rhabditomorpha</taxon>
        <taxon>Strongyloidea</taxon>
        <taxon>Strongylidae</taxon>
        <taxon>Oesophagostomum</taxon>
    </lineage>
</organism>
<evidence type="ECO:0000256" key="3">
    <source>
        <dbReference type="ARBA" id="ARBA00023170"/>
    </source>
</evidence>
<evidence type="ECO:0000313" key="4">
    <source>
        <dbReference type="EMBL" id="KHJ78988.1"/>
    </source>
</evidence>
<evidence type="ECO:0000256" key="2">
    <source>
        <dbReference type="ARBA" id="ARBA00023163"/>
    </source>
</evidence>
<name>A0A0B1S0W2_OESDE</name>
<keyword evidence="2" id="KW-0804">Transcription</keyword>
<dbReference type="OrthoDB" id="5771769at2759"/>
<evidence type="ECO:0008006" key="6">
    <source>
        <dbReference type="Google" id="ProtNLM"/>
    </source>
</evidence>
<sequence length="142" mass="15933">LTSAFSLYISSGSITDPNFPTPPHISTPRLQPDIGSDSDASPPCMEKLPEVAARVFFQLITWTRYQLPFACLPLERQIATFQQCWPALFVLTCGERPFITSQQILAESTDFLKEKAEVRLSVFIDFNARVTFNGTAKENSKK</sequence>
<evidence type="ECO:0000256" key="1">
    <source>
        <dbReference type="ARBA" id="ARBA00023015"/>
    </source>
</evidence>
<gene>
    <name evidence="4" type="ORF">OESDEN_21381</name>
</gene>
<reference evidence="4 5" key="1">
    <citation type="submission" date="2014-03" db="EMBL/GenBank/DDBJ databases">
        <title>Draft genome of the hookworm Oesophagostomum dentatum.</title>
        <authorList>
            <person name="Mitreva M."/>
        </authorList>
    </citation>
    <scope>NUCLEOTIDE SEQUENCE [LARGE SCALE GENOMIC DNA]</scope>
    <source>
        <strain evidence="4 5">OD-Hann</strain>
    </source>
</reference>
<evidence type="ECO:0000313" key="5">
    <source>
        <dbReference type="Proteomes" id="UP000053660"/>
    </source>
</evidence>
<dbReference type="SUPFAM" id="SSF48508">
    <property type="entry name" value="Nuclear receptor ligand-binding domain"/>
    <property type="match status" value="1"/>
</dbReference>
<feature type="non-terminal residue" evidence="4">
    <location>
        <position position="1"/>
    </location>
</feature>
<dbReference type="EMBL" id="KN607641">
    <property type="protein sequence ID" value="KHJ78988.1"/>
    <property type="molecule type" value="Genomic_DNA"/>
</dbReference>
<protein>
    <recommendedName>
        <fullName evidence="6">NR LBD domain-containing protein</fullName>
    </recommendedName>
</protein>
<keyword evidence="5" id="KW-1185">Reference proteome</keyword>
<dbReference type="InterPro" id="IPR035500">
    <property type="entry name" value="NHR-like_dom_sf"/>
</dbReference>